<protein>
    <submittedName>
        <fullName evidence="2">Uncharacterized protein</fullName>
    </submittedName>
</protein>
<proteinExistence type="predicted"/>
<organism evidence="2 3">
    <name type="scientific">Eumeta variegata</name>
    <name type="common">Bagworm moth</name>
    <name type="synonym">Eumeta japonica</name>
    <dbReference type="NCBI Taxonomy" id="151549"/>
    <lineage>
        <taxon>Eukaryota</taxon>
        <taxon>Metazoa</taxon>
        <taxon>Ecdysozoa</taxon>
        <taxon>Arthropoda</taxon>
        <taxon>Hexapoda</taxon>
        <taxon>Insecta</taxon>
        <taxon>Pterygota</taxon>
        <taxon>Neoptera</taxon>
        <taxon>Endopterygota</taxon>
        <taxon>Lepidoptera</taxon>
        <taxon>Glossata</taxon>
        <taxon>Ditrysia</taxon>
        <taxon>Tineoidea</taxon>
        <taxon>Psychidae</taxon>
        <taxon>Oiketicinae</taxon>
        <taxon>Eumeta</taxon>
    </lineage>
</organism>
<comment type="caution">
    <text evidence="2">The sequence shown here is derived from an EMBL/GenBank/DDBJ whole genome shotgun (WGS) entry which is preliminary data.</text>
</comment>
<dbReference type="Proteomes" id="UP000299102">
    <property type="component" value="Unassembled WGS sequence"/>
</dbReference>
<reference evidence="2 3" key="1">
    <citation type="journal article" date="2019" name="Commun. Biol.">
        <title>The bagworm genome reveals a unique fibroin gene that provides high tensile strength.</title>
        <authorList>
            <person name="Kono N."/>
            <person name="Nakamura H."/>
            <person name="Ohtoshi R."/>
            <person name="Tomita M."/>
            <person name="Numata K."/>
            <person name="Arakawa K."/>
        </authorList>
    </citation>
    <scope>NUCLEOTIDE SEQUENCE [LARGE SCALE GENOMIC DNA]</scope>
</reference>
<accession>A0A4C1X3G1</accession>
<sequence>MHDEIHSVCIDQKCESMKLTFTRAVRSTENGAFFYCTEWCEELAHIFLRLLFAEHTNEQLPICGQKEACEKGSRTGCGATLVRVDDSDNVPYTHHTQGRLQRVSAAASGRGRGRGRGAGARVAAAPPPSPSSHHFANYEFITSSGATSNR</sequence>
<evidence type="ECO:0000313" key="2">
    <source>
        <dbReference type="EMBL" id="GBP56775.1"/>
    </source>
</evidence>
<keyword evidence="3" id="KW-1185">Reference proteome</keyword>
<evidence type="ECO:0000313" key="3">
    <source>
        <dbReference type="Proteomes" id="UP000299102"/>
    </source>
</evidence>
<dbReference type="OrthoDB" id="10593992at2759"/>
<evidence type="ECO:0000256" key="1">
    <source>
        <dbReference type="SAM" id="MobiDB-lite"/>
    </source>
</evidence>
<dbReference type="EMBL" id="BGZK01000701">
    <property type="protein sequence ID" value="GBP56775.1"/>
    <property type="molecule type" value="Genomic_DNA"/>
</dbReference>
<name>A0A4C1X3G1_EUMVA</name>
<gene>
    <name evidence="2" type="ORF">EVAR_91427_1</name>
</gene>
<dbReference type="AlphaFoldDB" id="A0A4C1X3G1"/>
<feature type="region of interest" description="Disordered" evidence="1">
    <location>
        <begin position="88"/>
        <end position="135"/>
    </location>
</feature>